<organism evidence="2 3">
    <name type="scientific">Zophobas morio</name>
    <dbReference type="NCBI Taxonomy" id="2755281"/>
    <lineage>
        <taxon>Eukaryota</taxon>
        <taxon>Metazoa</taxon>
        <taxon>Ecdysozoa</taxon>
        <taxon>Arthropoda</taxon>
        <taxon>Hexapoda</taxon>
        <taxon>Insecta</taxon>
        <taxon>Pterygota</taxon>
        <taxon>Neoptera</taxon>
        <taxon>Endopterygota</taxon>
        <taxon>Coleoptera</taxon>
        <taxon>Polyphaga</taxon>
        <taxon>Cucujiformia</taxon>
        <taxon>Tenebrionidae</taxon>
        <taxon>Zophobas</taxon>
    </lineage>
</organism>
<evidence type="ECO:0000313" key="2">
    <source>
        <dbReference type="EMBL" id="KAJ3646540.1"/>
    </source>
</evidence>
<proteinExistence type="predicted"/>
<evidence type="ECO:0000313" key="3">
    <source>
        <dbReference type="Proteomes" id="UP001168821"/>
    </source>
</evidence>
<feature type="region of interest" description="Disordered" evidence="1">
    <location>
        <begin position="1"/>
        <end position="120"/>
    </location>
</feature>
<name>A0AA38HYB5_9CUCU</name>
<feature type="compositionally biased region" description="Basic residues" evidence="1">
    <location>
        <begin position="69"/>
        <end position="80"/>
    </location>
</feature>
<feature type="compositionally biased region" description="Basic and acidic residues" evidence="1">
    <location>
        <begin position="45"/>
        <end position="61"/>
    </location>
</feature>
<dbReference type="AlphaFoldDB" id="A0AA38HYB5"/>
<sequence length="120" mass="13536">MLTRYEAMEVALSKPPSSLSSPRQAARGRTPPTQANFHNRQPLQRPERRERRPQSRKDPPRPRPSCRNPRPRKSQAHAKAKPTTNTTPADDECPVEPQPVIVPVETTPKSKIPPIILRDG</sequence>
<accession>A0AA38HYB5</accession>
<evidence type="ECO:0000256" key="1">
    <source>
        <dbReference type="SAM" id="MobiDB-lite"/>
    </source>
</evidence>
<keyword evidence="3" id="KW-1185">Reference proteome</keyword>
<feature type="compositionally biased region" description="Low complexity" evidence="1">
    <location>
        <begin position="12"/>
        <end position="22"/>
    </location>
</feature>
<gene>
    <name evidence="2" type="ORF">Zmor_024124</name>
</gene>
<dbReference type="EMBL" id="JALNTZ010000007">
    <property type="protein sequence ID" value="KAJ3646540.1"/>
    <property type="molecule type" value="Genomic_DNA"/>
</dbReference>
<reference evidence="2" key="1">
    <citation type="journal article" date="2023" name="G3 (Bethesda)">
        <title>Whole genome assemblies of Zophobas morio and Tenebrio molitor.</title>
        <authorList>
            <person name="Kaur S."/>
            <person name="Stinson S.A."/>
            <person name="diCenzo G.C."/>
        </authorList>
    </citation>
    <scope>NUCLEOTIDE SEQUENCE</scope>
    <source>
        <strain evidence="2">QUZm001</strain>
    </source>
</reference>
<protein>
    <submittedName>
        <fullName evidence="2">Uncharacterized protein</fullName>
    </submittedName>
</protein>
<comment type="caution">
    <text evidence="2">The sequence shown here is derived from an EMBL/GenBank/DDBJ whole genome shotgun (WGS) entry which is preliminary data.</text>
</comment>
<dbReference type="Proteomes" id="UP001168821">
    <property type="component" value="Unassembled WGS sequence"/>
</dbReference>
<feature type="compositionally biased region" description="Low complexity" evidence="1">
    <location>
        <begin position="98"/>
        <end position="107"/>
    </location>
</feature>